<dbReference type="PANTHER" id="PTHR36173:SF2">
    <property type="entry name" value="RIBONUCLEASE VAPC16"/>
    <property type="match status" value="1"/>
</dbReference>
<sequence length="134" mass="15536">MKILLDTHILLWTISNDLKLPEKARKLIENEENEIYYSIVSLWEVELKRLAHPDAMPVSAEKLAEYCEQSGFQRILIREKHIYALAGLKREENAPPHKDPFDRMLICQASTENMMFITHDSLIPGYNDPCILAV</sequence>
<dbReference type="AlphaFoldDB" id="A0A9D2PT37"/>
<reference evidence="2" key="1">
    <citation type="journal article" date="2021" name="PeerJ">
        <title>Extensive microbial diversity within the chicken gut microbiome revealed by metagenomics and culture.</title>
        <authorList>
            <person name="Gilroy R."/>
            <person name="Ravi A."/>
            <person name="Getino M."/>
            <person name="Pursley I."/>
            <person name="Horton D.L."/>
            <person name="Alikhan N.F."/>
            <person name="Baker D."/>
            <person name="Gharbi K."/>
            <person name="Hall N."/>
            <person name="Watson M."/>
            <person name="Adriaenssens E.M."/>
            <person name="Foster-Nyarko E."/>
            <person name="Jarju S."/>
            <person name="Secka A."/>
            <person name="Antonio M."/>
            <person name="Oren A."/>
            <person name="Chaudhuri R.R."/>
            <person name="La Ragione R."/>
            <person name="Hildebrand F."/>
            <person name="Pallen M.J."/>
        </authorList>
    </citation>
    <scope>NUCLEOTIDE SEQUENCE</scope>
    <source>
        <strain evidence="2">CHK198-12963</strain>
    </source>
</reference>
<protein>
    <submittedName>
        <fullName evidence="2">Type II toxin-antitoxin system VapC family toxin</fullName>
    </submittedName>
</protein>
<gene>
    <name evidence="2" type="ORF">H9931_08485</name>
</gene>
<dbReference type="InterPro" id="IPR029060">
    <property type="entry name" value="PIN-like_dom_sf"/>
</dbReference>
<dbReference type="EMBL" id="DWWB01000048">
    <property type="protein sequence ID" value="HJC66738.1"/>
    <property type="molecule type" value="Genomic_DNA"/>
</dbReference>
<dbReference type="Pfam" id="PF01850">
    <property type="entry name" value="PIN"/>
    <property type="match status" value="1"/>
</dbReference>
<organism evidence="2 3">
    <name type="scientific">Candidatus Enterocloster excrementigallinarum</name>
    <dbReference type="NCBI Taxonomy" id="2838558"/>
    <lineage>
        <taxon>Bacteria</taxon>
        <taxon>Bacillati</taxon>
        <taxon>Bacillota</taxon>
        <taxon>Clostridia</taxon>
        <taxon>Lachnospirales</taxon>
        <taxon>Lachnospiraceae</taxon>
        <taxon>Enterocloster</taxon>
    </lineage>
</organism>
<dbReference type="InterPro" id="IPR002716">
    <property type="entry name" value="PIN_dom"/>
</dbReference>
<accession>A0A9D2PT37</accession>
<dbReference type="Proteomes" id="UP000823863">
    <property type="component" value="Unassembled WGS sequence"/>
</dbReference>
<evidence type="ECO:0000313" key="3">
    <source>
        <dbReference type="Proteomes" id="UP000823863"/>
    </source>
</evidence>
<dbReference type="PANTHER" id="PTHR36173">
    <property type="entry name" value="RIBONUCLEASE VAPC16-RELATED"/>
    <property type="match status" value="1"/>
</dbReference>
<evidence type="ECO:0000313" key="2">
    <source>
        <dbReference type="EMBL" id="HJC66738.1"/>
    </source>
</evidence>
<reference evidence="2" key="2">
    <citation type="submission" date="2021-04" db="EMBL/GenBank/DDBJ databases">
        <authorList>
            <person name="Gilroy R."/>
        </authorList>
    </citation>
    <scope>NUCLEOTIDE SEQUENCE</scope>
    <source>
        <strain evidence="2">CHK198-12963</strain>
    </source>
</reference>
<dbReference type="SUPFAM" id="SSF88723">
    <property type="entry name" value="PIN domain-like"/>
    <property type="match status" value="1"/>
</dbReference>
<evidence type="ECO:0000259" key="1">
    <source>
        <dbReference type="Pfam" id="PF01850"/>
    </source>
</evidence>
<dbReference type="CDD" id="cd09872">
    <property type="entry name" value="PIN_Sll0205-like"/>
    <property type="match status" value="1"/>
</dbReference>
<dbReference type="Gene3D" id="3.40.50.1010">
    <property type="entry name" value="5'-nuclease"/>
    <property type="match status" value="1"/>
</dbReference>
<dbReference type="InterPro" id="IPR041705">
    <property type="entry name" value="PIN_Sll0205"/>
</dbReference>
<dbReference type="InterPro" id="IPR052919">
    <property type="entry name" value="TA_system_RNase"/>
</dbReference>
<proteinExistence type="predicted"/>
<name>A0A9D2PT37_9FIRM</name>
<comment type="caution">
    <text evidence="2">The sequence shown here is derived from an EMBL/GenBank/DDBJ whole genome shotgun (WGS) entry which is preliminary data.</text>
</comment>
<feature type="domain" description="PIN" evidence="1">
    <location>
        <begin position="3"/>
        <end position="121"/>
    </location>
</feature>